<feature type="domain" description="HNH nuclease" evidence="1">
    <location>
        <begin position="474"/>
        <end position="525"/>
    </location>
</feature>
<dbReference type="SMART" id="SM00507">
    <property type="entry name" value="HNHc"/>
    <property type="match status" value="1"/>
</dbReference>
<keyword evidence="3" id="KW-1185">Reference proteome</keyword>
<name>A0ABM7WWM1_9BACT</name>
<dbReference type="Proteomes" id="UP001162891">
    <property type="component" value="Chromosome"/>
</dbReference>
<sequence>MADLSTTLVAAPSAPPAALAAQAWLLEPPPSHERRGLLREESARLVDSLLVRVARGRGALDVAIGDGLGTLSVGDRALRLGFSGIGDYACERLGMEPGTAKRTARLARALRERPALREAVRRGDVSARKATVVLPVASGEAEAAWVERARTSTVRALEVAVREERAARGGGSEGTDRDEPWERVDLALGPEERARVDAALELAGKLLGAASPRWQRLEAMAQEFLGAHPDRCADVGTGEGDGGGGLDASAAEWLDAARAALEEETACWAALEAIDPVLAPELDCDDGDLHRLDAELRSLVAMQARWDELLGHLAMLLRSLGLWRDAGFVSFAHYCEERLGMAARTVEQRATLERRLHALPALRVALRDGRVSYEKARLVASVADDASVDLWIARAESSTCAALRREIDSAGDAQMCARSELSVCVPSRVASLLDAAFRAARAAAGTWLTPGECLVQVADHFITTWEGAVRARRSRHRAVLARDRGCCRVPGCSHAAAHLHHVLFRSRGGDDAGDNLVSLCAAHHLHAVHRGWVRVWGRAPDALRWELGVRPGGPPLVVYEPAAR</sequence>
<evidence type="ECO:0000259" key="1">
    <source>
        <dbReference type="SMART" id="SM00507"/>
    </source>
</evidence>
<dbReference type="InterPro" id="IPR003615">
    <property type="entry name" value="HNH_nuc"/>
</dbReference>
<evidence type="ECO:0000313" key="3">
    <source>
        <dbReference type="Proteomes" id="UP001162891"/>
    </source>
</evidence>
<dbReference type="RefSeq" id="WP_248362439.1">
    <property type="nucleotide sequence ID" value="NZ_AP025591.1"/>
</dbReference>
<gene>
    <name evidence="2" type="ORF">AMOR_28830</name>
</gene>
<proteinExistence type="predicted"/>
<evidence type="ECO:0000313" key="2">
    <source>
        <dbReference type="EMBL" id="BDG03887.1"/>
    </source>
</evidence>
<dbReference type="Gene3D" id="1.10.30.50">
    <property type="match status" value="1"/>
</dbReference>
<accession>A0ABM7WWM1</accession>
<reference evidence="3" key="1">
    <citation type="journal article" date="2022" name="Int. J. Syst. Evol. Microbiol.">
        <title>Anaeromyxobacter oryzae sp. nov., Anaeromyxobacter diazotrophicus sp. nov. and Anaeromyxobacter paludicola sp. nov., isolated from paddy soils.</title>
        <authorList>
            <person name="Itoh H."/>
            <person name="Xu Z."/>
            <person name="Mise K."/>
            <person name="Masuda Y."/>
            <person name="Ushijima N."/>
            <person name="Hayakawa C."/>
            <person name="Shiratori Y."/>
            <person name="Senoo K."/>
        </authorList>
    </citation>
    <scope>NUCLEOTIDE SEQUENCE [LARGE SCALE GENOMIC DNA]</scope>
    <source>
        <strain evidence="3">Red232</strain>
    </source>
</reference>
<dbReference type="EMBL" id="AP025591">
    <property type="protein sequence ID" value="BDG03887.1"/>
    <property type="molecule type" value="Genomic_DNA"/>
</dbReference>
<organism evidence="2 3">
    <name type="scientific">Anaeromyxobacter oryzae</name>
    <dbReference type="NCBI Taxonomy" id="2918170"/>
    <lineage>
        <taxon>Bacteria</taxon>
        <taxon>Pseudomonadati</taxon>
        <taxon>Myxococcota</taxon>
        <taxon>Myxococcia</taxon>
        <taxon>Myxococcales</taxon>
        <taxon>Cystobacterineae</taxon>
        <taxon>Anaeromyxobacteraceae</taxon>
        <taxon>Anaeromyxobacter</taxon>
    </lineage>
</organism>
<protein>
    <recommendedName>
        <fullName evidence="1">HNH nuclease domain-containing protein</fullName>
    </recommendedName>
</protein>
<dbReference type="CDD" id="cd00085">
    <property type="entry name" value="HNHc"/>
    <property type="match status" value="1"/>
</dbReference>